<reference evidence="2 3" key="1">
    <citation type="submission" date="2019-05" db="EMBL/GenBank/DDBJ databases">
        <title>Another draft genome of Portunus trituberculatus and its Hox gene families provides insights of decapod evolution.</title>
        <authorList>
            <person name="Jeong J.-H."/>
            <person name="Song I."/>
            <person name="Kim S."/>
            <person name="Choi T."/>
            <person name="Kim D."/>
            <person name="Ryu S."/>
            <person name="Kim W."/>
        </authorList>
    </citation>
    <scope>NUCLEOTIDE SEQUENCE [LARGE SCALE GENOMIC DNA]</scope>
    <source>
        <tissue evidence="2">Muscle</tissue>
    </source>
</reference>
<keyword evidence="3" id="KW-1185">Reference proteome</keyword>
<gene>
    <name evidence="2" type="ORF">E2C01_025656</name>
</gene>
<dbReference type="AlphaFoldDB" id="A0A5B7EGI2"/>
<evidence type="ECO:0000313" key="3">
    <source>
        <dbReference type="Proteomes" id="UP000324222"/>
    </source>
</evidence>
<evidence type="ECO:0000313" key="2">
    <source>
        <dbReference type="EMBL" id="MPC32346.1"/>
    </source>
</evidence>
<dbReference type="EMBL" id="VSRR010002609">
    <property type="protein sequence ID" value="MPC32346.1"/>
    <property type="molecule type" value="Genomic_DNA"/>
</dbReference>
<proteinExistence type="predicted"/>
<accession>A0A5B7EGI2</accession>
<protein>
    <submittedName>
        <fullName evidence="2">Uncharacterized protein</fullName>
    </submittedName>
</protein>
<feature type="region of interest" description="Disordered" evidence="1">
    <location>
        <begin position="1"/>
        <end position="27"/>
    </location>
</feature>
<dbReference type="Proteomes" id="UP000324222">
    <property type="component" value="Unassembled WGS sequence"/>
</dbReference>
<feature type="region of interest" description="Disordered" evidence="1">
    <location>
        <begin position="68"/>
        <end position="88"/>
    </location>
</feature>
<sequence length="88" mass="8994">MTSTAADSPPLPSSTTTGGLLRVSEPDVWTPPHFPHVWLLPPSHPPSPASLAADPIATLQVQITLKTVQADDDDGAGSGGSALTRTVS</sequence>
<evidence type="ECO:0000256" key="1">
    <source>
        <dbReference type="SAM" id="MobiDB-lite"/>
    </source>
</evidence>
<comment type="caution">
    <text evidence="2">The sequence shown here is derived from an EMBL/GenBank/DDBJ whole genome shotgun (WGS) entry which is preliminary data.</text>
</comment>
<organism evidence="2 3">
    <name type="scientific">Portunus trituberculatus</name>
    <name type="common">Swimming crab</name>
    <name type="synonym">Neptunus trituberculatus</name>
    <dbReference type="NCBI Taxonomy" id="210409"/>
    <lineage>
        <taxon>Eukaryota</taxon>
        <taxon>Metazoa</taxon>
        <taxon>Ecdysozoa</taxon>
        <taxon>Arthropoda</taxon>
        <taxon>Crustacea</taxon>
        <taxon>Multicrustacea</taxon>
        <taxon>Malacostraca</taxon>
        <taxon>Eumalacostraca</taxon>
        <taxon>Eucarida</taxon>
        <taxon>Decapoda</taxon>
        <taxon>Pleocyemata</taxon>
        <taxon>Brachyura</taxon>
        <taxon>Eubrachyura</taxon>
        <taxon>Portunoidea</taxon>
        <taxon>Portunidae</taxon>
        <taxon>Portuninae</taxon>
        <taxon>Portunus</taxon>
    </lineage>
</organism>
<name>A0A5B7EGI2_PORTR</name>